<dbReference type="InterPro" id="IPR030564">
    <property type="entry name" value="Myotubularin"/>
</dbReference>
<organism evidence="5">
    <name type="scientific">Arcella intermedia</name>
    <dbReference type="NCBI Taxonomy" id="1963864"/>
    <lineage>
        <taxon>Eukaryota</taxon>
        <taxon>Amoebozoa</taxon>
        <taxon>Tubulinea</taxon>
        <taxon>Elardia</taxon>
        <taxon>Arcellinida</taxon>
        <taxon>Sphaerothecina</taxon>
        <taxon>Arcellidae</taxon>
        <taxon>Arcella</taxon>
    </lineage>
</organism>
<dbReference type="PANTHER" id="PTHR10807:SF128">
    <property type="entry name" value="PHOSPHATIDYLINOSITOL-3,5-BISPHOSPHATE 3-PHOSPHATASE"/>
    <property type="match status" value="1"/>
</dbReference>
<proteinExistence type="predicted"/>
<protein>
    <recommendedName>
        <fullName evidence="4">Myotubularin phosphatase domain-containing protein</fullName>
    </recommendedName>
</protein>
<evidence type="ECO:0000313" key="5">
    <source>
        <dbReference type="EMBL" id="NDV30537.1"/>
    </source>
</evidence>
<dbReference type="GO" id="GO:0005737">
    <property type="term" value="C:cytoplasm"/>
    <property type="evidence" value="ECO:0007669"/>
    <property type="project" value="TreeGrafter"/>
</dbReference>
<dbReference type="AlphaFoldDB" id="A0A6B2L0V2"/>
<dbReference type="PROSITE" id="PS00383">
    <property type="entry name" value="TYR_PHOSPHATASE_1"/>
    <property type="match status" value="1"/>
</dbReference>
<dbReference type="InterPro" id="IPR016130">
    <property type="entry name" value="Tyr_Pase_AS"/>
</dbReference>
<reference evidence="5" key="1">
    <citation type="journal article" date="2020" name="J. Eukaryot. Microbiol.">
        <title>De novo Sequencing, Assembly and Annotation of the Transcriptome for the Free-Living Testate Amoeba Arcella intermedia.</title>
        <authorList>
            <person name="Ribeiro G.M."/>
            <person name="Porfirio-Sousa A.L."/>
            <person name="Maurer-Alcala X.X."/>
            <person name="Katz L.A."/>
            <person name="Lahr D.J.G."/>
        </authorList>
    </citation>
    <scope>NUCLEOTIDE SEQUENCE</scope>
</reference>
<dbReference type="SUPFAM" id="SSF52799">
    <property type="entry name" value="(Phosphotyrosine protein) phosphatases II"/>
    <property type="match status" value="1"/>
</dbReference>
<dbReference type="InterPro" id="IPR029021">
    <property type="entry name" value="Prot-tyrosine_phosphatase-like"/>
</dbReference>
<feature type="domain" description="Myotubularin phosphatase" evidence="4">
    <location>
        <begin position="96"/>
        <end position="482"/>
    </location>
</feature>
<dbReference type="CDD" id="cd14507">
    <property type="entry name" value="PTP-MTM-like"/>
    <property type="match status" value="1"/>
</dbReference>
<dbReference type="Pfam" id="PF06602">
    <property type="entry name" value="Myotub-related"/>
    <property type="match status" value="1"/>
</dbReference>
<feature type="active site" description="Phosphocysteine intermediate" evidence="1">
    <location>
        <position position="318"/>
    </location>
</feature>
<evidence type="ECO:0000256" key="3">
    <source>
        <dbReference type="SAM" id="MobiDB-lite"/>
    </source>
</evidence>
<dbReference type="InterPro" id="IPR010569">
    <property type="entry name" value="Myotubularin-like_Pase_dom"/>
</dbReference>
<feature type="compositionally biased region" description="Low complexity" evidence="3">
    <location>
        <begin position="521"/>
        <end position="564"/>
    </location>
</feature>
<dbReference type="PROSITE" id="PS51339">
    <property type="entry name" value="PPASE_MYOTUBULARIN"/>
    <property type="match status" value="1"/>
</dbReference>
<feature type="binding site" evidence="2">
    <location>
        <begin position="318"/>
        <end position="324"/>
    </location>
    <ligand>
        <name>substrate</name>
    </ligand>
</feature>
<evidence type="ECO:0000256" key="1">
    <source>
        <dbReference type="PIRSR" id="PIRSR630564-1"/>
    </source>
</evidence>
<name>A0A6B2L0V2_9EUKA</name>
<feature type="region of interest" description="Disordered" evidence="3">
    <location>
        <begin position="513"/>
        <end position="570"/>
    </location>
</feature>
<dbReference type="InterPro" id="IPR003595">
    <property type="entry name" value="Tyr_Pase_cat"/>
</dbReference>
<dbReference type="SMART" id="SM00404">
    <property type="entry name" value="PTPc_motif"/>
    <property type="match status" value="1"/>
</dbReference>
<sequence length="570" mass="65366">MSKFRLFIKTVSYGDTIKIPFMVIDQIKLSREVDILTLVCKDARTISLCRNPSIGINKSDEFSMFITKLKELVEPRSIKDSFAYDYRLAFNYPDDGWNLFDPVKYYGKLLKNYQIDGKPVWCISEVNKNYKISPTYPSCIVVPTAASDQEMLKRVSIFRSKGRIPSLCWKHPTQPITITRCSQPKIGIAFNSSTEDKHLIEAIRQSNPLSPTLYLVDARPKVSAIGNVIGPTQGGYEHDYKNTEMRFLNIDNIHAMRDSLRSLFGLLFKAFLLTYDDSKWHAELEATAWLMHLRRLLSGAVEIVELIENNHSSVLIHCSDGWDRTAQLSALCQLMIDPFLRTIEGFAILIEKEWCSFGHKFAERVGHTTEVKKKPNEKSPVFIQWLDTVFQLLSQFPTSFEFNEELLIFIADALYDCRFGTFLGNNEKERKVFKNMTVSIWSWVRLEENIVAFTNPLYDPESTEVLWPSTGARNIHLWENYWLRHDPDFRPKYYSPLIRNHMTKVLNQQGFPHEIHRRPSDSNSSPTSPISTPIATPASTPSSTPIPTPTSSLSSTPLSQSFSIDNFGMN</sequence>
<evidence type="ECO:0000259" key="4">
    <source>
        <dbReference type="PROSITE" id="PS51339"/>
    </source>
</evidence>
<feature type="binding site" evidence="2">
    <location>
        <begin position="252"/>
        <end position="253"/>
    </location>
    <ligand>
        <name>substrate</name>
    </ligand>
</feature>
<dbReference type="PANTHER" id="PTHR10807">
    <property type="entry name" value="MYOTUBULARIN-RELATED"/>
    <property type="match status" value="1"/>
</dbReference>
<accession>A0A6B2L0V2</accession>
<dbReference type="EMBL" id="GIBP01001568">
    <property type="protein sequence ID" value="NDV30537.1"/>
    <property type="molecule type" value="Transcribed_RNA"/>
</dbReference>
<evidence type="ECO:0000256" key="2">
    <source>
        <dbReference type="PIRSR" id="PIRSR630564-2"/>
    </source>
</evidence>